<reference evidence="1 2" key="1">
    <citation type="submission" date="2020-08" db="EMBL/GenBank/DDBJ databases">
        <title>Amycolatopsis sp. nov. DR6-1 isolated from Dendrobium heterocarpum.</title>
        <authorList>
            <person name="Tedsree N."/>
            <person name="Kuncharoen N."/>
            <person name="Likhitwitayawuid K."/>
            <person name="Tanasupawat S."/>
        </authorList>
    </citation>
    <scope>NUCLEOTIDE SEQUENCE [LARGE SCALE GENOMIC DNA]</scope>
    <source>
        <strain evidence="1 2">DR6-1</strain>
    </source>
</reference>
<proteinExistence type="predicted"/>
<gene>
    <name evidence="1" type="ORF">H4281_10055</name>
</gene>
<comment type="caution">
    <text evidence="1">The sequence shown here is derived from an EMBL/GenBank/DDBJ whole genome shotgun (WGS) entry which is preliminary data.</text>
</comment>
<dbReference type="RefSeq" id="WP_182890592.1">
    <property type="nucleotide sequence ID" value="NZ_JACGZW010000003.1"/>
</dbReference>
<dbReference type="Proteomes" id="UP000526734">
    <property type="component" value="Unassembled WGS sequence"/>
</dbReference>
<accession>A0A7W3VUJ3</accession>
<keyword evidence="2" id="KW-1185">Reference proteome</keyword>
<name>A0A7W3VUJ3_9PSEU</name>
<dbReference type="AlphaFoldDB" id="A0A7W3VUJ3"/>
<organism evidence="1 2">
    <name type="scientific">Amycolatopsis dendrobii</name>
    <dbReference type="NCBI Taxonomy" id="2760662"/>
    <lineage>
        <taxon>Bacteria</taxon>
        <taxon>Bacillati</taxon>
        <taxon>Actinomycetota</taxon>
        <taxon>Actinomycetes</taxon>
        <taxon>Pseudonocardiales</taxon>
        <taxon>Pseudonocardiaceae</taxon>
        <taxon>Amycolatopsis</taxon>
    </lineage>
</organism>
<protein>
    <submittedName>
        <fullName evidence="1">Uncharacterized protein</fullName>
    </submittedName>
</protein>
<evidence type="ECO:0000313" key="1">
    <source>
        <dbReference type="EMBL" id="MBB1153471.1"/>
    </source>
</evidence>
<evidence type="ECO:0000313" key="2">
    <source>
        <dbReference type="Proteomes" id="UP000526734"/>
    </source>
</evidence>
<sequence length="57" mass="6134">MTKIKDATDIVKLLNAVLMGVSIGLTVAKSIRETFREMADDPDFRAKVAAARAAKAN</sequence>
<dbReference type="EMBL" id="JACGZW010000003">
    <property type="protein sequence ID" value="MBB1153471.1"/>
    <property type="molecule type" value="Genomic_DNA"/>
</dbReference>